<proteinExistence type="predicted"/>
<evidence type="ECO:0000313" key="2">
    <source>
        <dbReference type="EMBL" id="KAK7041889.1"/>
    </source>
</evidence>
<dbReference type="Gene3D" id="3.40.50.1820">
    <property type="entry name" value="alpha/beta hydrolase"/>
    <property type="match status" value="1"/>
</dbReference>
<feature type="domain" description="AB hydrolase-1" evidence="1">
    <location>
        <begin position="31"/>
        <end position="340"/>
    </location>
</feature>
<dbReference type="EMBL" id="JAYKXP010000031">
    <property type="protein sequence ID" value="KAK7041889.1"/>
    <property type="molecule type" value="Genomic_DNA"/>
</dbReference>
<evidence type="ECO:0000259" key="1">
    <source>
        <dbReference type="Pfam" id="PF12697"/>
    </source>
</evidence>
<comment type="caution">
    <text evidence="2">The sequence shown here is derived from an EMBL/GenBank/DDBJ whole genome shotgun (WGS) entry which is preliminary data.</text>
</comment>
<dbReference type="AlphaFoldDB" id="A0AAW0CP93"/>
<protein>
    <recommendedName>
        <fullName evidence="1">AB hydrolase-1 domain-containing protein</fullName>
    </recommendedName>
</protein>
<name>A0AAW0CP93_9AGAR</name>
<evidence type="ECO:0000313" key="3">
    <source>
        <dbReference type="Proteomes" id="UP001383192"/>
    </source>
</evidence>
<dbReference type="InterPro" id="IPR000073">
    <property type="entry name" value="AB_hydrolase_1"/>
</dbReference>
<dbReference type="Pfam" id="PF12697">
    <property type="entry name" value="Abhydrolase_6"/>
    <property type="match status" value="1"/>
</dbReference>
<reference evidence="2 3" key="1">
    <citation type="submission" date="2024-01" db="EMBL/GenBank/DDBJ databases">
        <title>A draft genome for a cacao thread blight-causing isolate of Paramarasmius palmivorus.</title>
        <authorList>
            <person name="Baruah I.K."/>
            <person name="Bukari Y."/>
            <person name="Amoako-Attah I."/>
            <person name="Meinhardt L.W."/>
            <person name="Bailey B.A."/>
            <person name="Cohen S.P."/>
        </authorList>
    </citation>
    <scope>NUCLEOTIDE SEQUENCE [LARGE SCALE GENOMIC DNA]</scope>
    <source>
        <strain evidence="2 3">GH-12</strain>
    </source>
</reference>
<dbReference type="SUPFAM" id="SSF53474">
    <property type="entry name" value="alpha/beta-Hydrolases"/>
    <property type="match status" value="1"/>
</dbReference>
<dbReference type="InterPro" id="IPR029058">
    <property type="entry name" value="AB_hydrolase_fold"/>
</dbReference>
<accession>A0AAW0CP93</accession>
<gene>
    <name evidence="2" type="ORF">VNI00_008864</name>
</gene>
<sequence length="350" mass="39128">MLNGNFTLLNDIKISFTDSGAPPNADDYPTLIILHGGGFGAASFQPIQSLAPEANLRIVALTRRGYTGSTPYTDSEMQGFQEGTREALEGLAVVLVAFMKAFVEKEKIPSSGGIAIMGWSIGNLTTMSLFSNPDGLDPDTKSFLEVHLKHIILYDPPYQALGLDLHPSFHTSRVYSPWTDTSMPTLDDKISKFFYWASSSFEHNPIATLSTTSPDGYDFRQRANPGKCLVDSWSEEDKKKYWEASGVPSDVITFGPEFAALLRQCTSKALFSDSRFLPNLRFTYLYTTRGPWMTVYAYLEVKRLYEEYLRGENASLDMEFVGIEDVGHCAHQESSQRFVEVLRKALARQV</sequence>
<dbReference type="Proteomes" id="UP001383192">
    <property type="component" value="Unassembled WGS sequence"/>
</dbReference>
<keyword evidence="3" id="KW-1185">Reference proteome</keyword>
<organism evidence="2 3">
    <name type="scientific">Paramarasmius palmivorus</name>
    <dbReference type="NCBI Taxonomy" id="297713"/>
    <lineage>
        <taxon>Eukaryota</taxon>
        <taxon>Fungi</taxon>
        <taxon>Dikarya</taxon>
        <taxon>Basidiomycota</taxon>
        <taxon>Agaricomycotina</taxon>
        <taxon>Agaricomycetes</taxon>
        <taxon>Agaricomycetidae</taxon>
        <taxon>Agaricales</taxon>
        <taxon>Marasmiineae</taxon>
        <taxon>Marasmiaceae</taxon>
        <taxon>Paramarasmius</taxon>
    </lineage>
</organism>